<evidence type="ECO:0008006" key="3">
    <source>
        <dbReference type="Google" id="ProtNLM"/>
    </source>
</evidence>
<evidence type="ECO:0000313" key="2">
    <source>
        <dbReference type="Proteomes" id="UP001465976"/>
    </source>
</evidence>
<dbReference type="Proteomes" id="UP001465976">
    <property type="component" value="Unassembled WGS sequence"/>
</dbReference>
<sequence>MSDAPFSGDDGFLHIAELLTRPGITKADLSMDAFVDLLNAFEAMNHSFSESLVSLDVCDPTFQLTDDEIWQEDWCNFIRRSLKRCAPTLKYLRIWTTAHPPDRVPALQLPSLVEYIGPHEILVSLKLSSAITTIWVPASVVRCSSVFKLSERLDEHLQHTNLRVLSVLRWSVSDTSIESIFRLFPGLEEVSVQPSSPLSKVSSDDSFYEFVHSVNLV</sequence>
<dbReference type="EMBL" id="JBAHYK010000208">
    <property type="protein sequence ID" value="KAL0576674.1"/>
    <property type="molecule type" value="Genomic_DNA"/>
</dbReference>
<organism evidence="1 2">
    <name type="scientific">Marasmius crinis-equi</name>
    <dbReference type="NCBI Taxonomy" id="585013"/>
    <lineage>
        <taxon>Eukaryota</taxon>
        <taxon>Fungi</taxon>
        <taxon>Dikarya</taxon>
        <taxon>Basidiomycota</taxon>
        <taxon>Agaricomycotina</taxon>
        <taxon>Agaricomycetes</taxon>
        <taxon>Agaricomycetidae</taxon>
        <taxon>Agaricales</taxon>
        <taxon>Marasmiineae</taxon>
        <taxon>Marasmiaceae</taxon>
        <taxon>Marasmius</taxon>
    </lineage>
</organism>
<reference evidence="1 2" key="1">
    <citation type="submission" date="2024-02" db="EMBL/GenBank/DDBJ databases">
        <title>A draft genome for the cacao thread blight pathogen Marasmius crinis-equi.</title>
        <authorList>
            <person name="Cohen S.P."/>
            <person name="Baruah I.K."/>
            <person name="Amoako-Attah I."/>
            <person name="Bukari Y."/>
            <person name="Meinhardt L.W."/>
            <person name="Bailey B.A."/>
        </authorList>
    </citation>
    <scope>NUCLEOTIDE SEQUENCE [LARGE SCALE GENOMIC DNA]</scope>
    <source>
        <strain evidence="1 2">GH-76</strain>
    </source>
</reference>
<evidence type="ECO:0000313" key="1">
    <source>
        <dbReference type="EMBL" id="KAL0576674.1"/>
    </source>
</evidence>
<comment type="caution">
    <text evidence="1">The sequence shown here is derived from an EMBL/GenBank/DDBJ whole genome shotgun (WGS) entry which is preliminary data.</text>
</comment>
<accession>A0ABR3FMM0</accession>
<dbReference type="InterPro" id="IPR032675">
    <property type="entry name" value="LRR_dom_sf"/>
</dbReference>
<gene>
    <name evidence="1" type="ORF">V5O48_005301</name>
</gene>
<name>A0ABR3FMM0_9AGAR</name>
<protein>
    <recommendedName>
        <fullName evidence="3">F-box domain-containing protein</fullName>
    </recommendedName>
</protein>
<dbReference type="Gene3D" id="3.80.10.10">
    <property type="entry name" value="Ribonuclease Inhibitor"/>
    <property type="match status" value="1"/>
</dbReference>
<keyword evidence="2" id="KW-1185">Reference proteome</keyword>
<proteinExistence type="predicted"/>